<accession>A0AA36F8D7</accession>
<dbReference type="AlphaFoldDB" id="A0AA36F8D7"/>
<proteinExistence type="predicted"/>
<gene>
    <name evidence="3" type="ORF">OCTVUL_1B010791</name>
</gene>
<keyword evidence="2" id="KW-0812">Transmembrane</keyword>
<evidence type="ECO:0000313" key="3">
    <source>
        <dbReference type="EMBL" id="CAI9725783.1"/>
    </source>
</evidence>
<feature type="region of interest" description="Disordered" evidence="1">
    <location>
        <begin position="140"/>
        <end position="170"/>
    </location>
</feature>
<evidence type="ECO:0000313" key="4">
    <source>
        <dbReference type="Proteomes" id="UP001162480"/>
    </source>
</evidence>
<feature type="compositionally biased region" description="Basic and acidic residues" evidence="1">
    <location>
        <begin position="160"/>
        <end position="170"/>
    </location>
</feature>
<protein>
    <submittedName>
        <fullName evidence="3">Uncharacterized protein</fullName>
    </submittedName>
</protein>
<dbReference type="EMBL" id="OX597820">
    <property type="protein sequence ID" value="CAI9725783.1"/>
    <property type="molecule type" value="Genomic_DNA"/>
</dbReference>
<evidence type="ECO:0000256" key="2">
    <source>
        <dbReference type="SAM" id="Phobius"/>
    </source>
</evidence>
<keyword evidence="2" id="KW-1133">Transmembrane helix</keyword>
<keyword evidence="4" id="KW-1185">Reference proteome</keyword>
<sequence length="170" mass="19187">MSSSFAYKDYPVYKEIHLKFVVVVSVVVGVIVLVVIVVELNTICICDLRATWYLRIISLLKDPNYDGEGGDDRCDDGDSDDRNAGAARIRVSHTRYTSHKSRKRRIVNATKSSELIASDMILIFIFEMLNSNNFVACSNNMDNKPSNDNNSNNKKKSKDARRENSTSKDN</sequence>
<name>A0AA36F8D7_OCTVU</name>
<dbReference type="Proteomes" id="UP001162480">
    <property type="component" value="Chromosome 7"/>
</dbReference>
<evidence type="ECO:0000256" key="1">
    <source>
        <dbReference type="SAM" id="MobiDB-lite"/>
    </source>
</evidence>
<feature type="compositionally biased region" description="Low complexity" evidence="1">
    <location>
        <begin position="140"/>
        <end position="152"/>
    </location>
</feature>
<keyword evidence="2" id="KW-0472">Membrane</keyword>
<organism evidence="3 4">
    <name type="scientific">Octopus vulgaris</name>
    <name type="common">Common octopus</name>
    <dbReference type="NCBI Taxonomy" id="6645"/>
    <lineage>
        <taxon>Eukaryota</taxon>
        <taxon>Metazoa</taxon>
        <taxon>Spiralia</taxon>
        <taxon>Lophotrochozoa</taxon>
        <taxon>Mollusca</taxon>
        <taxon>Cephalopoda</taxon>
        <taxon>Coleoidea</taxon>
        <taxon>Octopodiformes</taxon>
        <taxon>Octopoda</taxon>
        <taxon>Incirrata</taxon>
        <taxon>Octopodidae</taxon>
        <taxon>Octopus</taxon>
    </lineage>
</organism>
<reference evidence="3" key="1">
    <citation type="submission" date="2023-08" db="EMBL/GenBank/DDBJ databases">
        <authorList>
            <person name="Alioto T."/>
            <person name="Alioto T."/>
            <person name="Gomez Garrido J."/>
        </authorList>
    </citation>
    <scope>NUCLEOTIDE SEQUENCE</scope>
</reference>
<feature type="transmembrane region" description="Helical" evidence="2">
    <location>
        <begin position="20"/>
        <end position="38"/>
    </location>
</feature>